<sequence>MGSEAVEDCVQGALSSLYPPFESTAPPLLSQVFSVLESTYQQDSLRFLLDYFIPAKHLLQRLQQHACGQYLGSLFVHAGWPLCLGERVVVQLCTLDWRLLRSTDFYLQVVPFSTRCPRLALKCLAPGGRSVQEVLVPEAQHSLVFSPEWLHCINKERGFQREGGGGLDTCLVSTGEGVVRVPWEEVVYPKFVSSPSPSSPGEADSWSWDEEEDSAPEDSAPEADAPALLGEEPCGLGEELGGEYVQLLEPRGGPEGGADGGAESRQRYLEMHGICKTKTLPLCRRGRGPRPRRGRAWGGRRGGASRRDLLPPRSTSHRPGEREGGGACPGEEARCGE</sequence>
<feature type="compositionally biased region" description="Acidic residues" evidence="1">
    <location>
        <begin position="207"/>
        <end position="221"/>
    </location>
</feature>
<name>A0A9Q1HY19_CONCO</name>
<comment type="caution">
    <text evidence="2">The sequence shown here is derived from an EMBL/GenBank/DDBJ whole genome shotgun (WGS) entry which is preliminary data.</text>
</comment>
<dbReference type="PANTHER" id="PTHR45845:SF4">
    <property type="entry name" value="PLECKSTRIN HOMOLOGY DOMAIN CONTAINING, FAMILY G (WITH RHOGEF DOMAIN) MEMBER 4"/>
    <property type="match status" value="1"/>
</dbReference>
<dbReference type="Proteomes" id="UP001152803">
    <property type="component" value="Unassembled WGS sequence"/>
</dbReference>
<feature type="region of interest" description="Disordered" evidence="1">
    <location>
        <begin position="192"/>
        <end position="235"/>
    </location>
</feature>
<dbReference type="InterPro" id="IPR052231">
    <property type="entry name" value="Rho_GEF_signaling-related"/>
</dbReference>
<evidence type="ECO:0008006" key="4">
    <source>
        <dbReference type="Google" id="ProtNLM"/>
    </source>
</evidence>
<feature type="compositionally biased region" description="Basic residues" evidence="1">
    <location>
        <begin position="284"/>
        <end position="295"/>
    </location>
</feature>
<protein>
    <recommendedName>
        <fullName evidence="4">Rho guanine nucleotide exchange factor 40</fullName>
    </recommendedName>
</protein>
<dbReference type="OrthoDB" id="8645278at2759"/>
<proteinExistence type="predicted"/>
<evidence type="ECO:0000313" key="2">
    <source>
        <dbReference type="EMBL" id="KAJ8268722.1"/>
    </source>
</evidence>
<feature type="compositionally biased region" description="Low complexity" evidence="1">
    <location>
        <begin position="222"/>
        <end position="235"/>
    </location>
</feature>
<feature type="region of interest" description="Disordered" evidence="1">
    <location>
        <begin position="280"/>
        <end position="337"/>
    </location>
</feature>
<accession>A0A9Q1HY19</accession>
<feature type="compositionally biased region" description="Low complexity" evidence="1">
    <location>
        <begin position="193"/>
        <end position="206"/>
    </location>
</feature>
<evidence type="ECO:0000256" key="1">
    <source>
        <dbReference type="SAM" id="MobiDB-lite"/>
    </source>
</evidence>
<evidence type="ECO:0000313" key="3">
    <source>
        <dbReference type="Proteomes" id="UP001152803"/>
    </source>
</evidence>
<organism evidence="2 3">
    <name type="scientific">Conger conger</name>
    <name type="common">Conger eel</name>
    <name type="synonym">Muraena conger</name>
    <dbReference type="NCBI Taxonomy" id="82655"/>
    <lineage>
        <taxon>Eukaryota</taxon>
        <taxon>Metazoa</taxon>
        <taxon>Chordata</taxon>
        <taxon>Craniata</taxon>
        <taxon>Vertebrata</taxon>
        <taxon>Euteleostomi</taxon>
        <taxon>Actinopterygii</taxon>
        <taxon>Neopterygii</taxon>
        <taxon>Teleostei</taxon>
        <taxon>Anguilliformes</taxon>
        <taxon>Congridae</taxon>
        <taxon>Conger</taxon>
    </lineage>
</organism>
<dbReference type="AlphaFoldDB" id="A0A9Q1HY19"/>
<dbReference type="PANTHER" id="PTHR45845">
    <property type="entry name" value="RHO GUANINE NUCLEOTIDE EXCHANGE FACTOR-RELATED"/>
    <property type="match status" value="1"/>
</dbReference>
<reference evidence="2" key="1">
    <citation type="journal article" date="2023" name="Science">
        <title>Genome structures resolve the early diversification of teleost fishes.</title>
        <authorList>
            <person name="Parey E."/>
            <person name="Louis A."/>
            <person name="Montfort J."/>
            <person name="Bouchez O."/>
            <person name="Roques C."/>
            <person name="Iampietro C."/>
            <person name="Lluch J."/>
            <person name="Castinel A."/>
            <person name="Donnadieu C."/>
            <person name="Desvignes T."/>
            <person name="Floi Bucao C."/>
            <person name="Jouanno E."/>
            <person name="Wen M."/>
            <person name="Mejri S."/>
            <person name="Dirks R."/>
            <person name="Jansen H."/>
            <person name="Henkel C."/>
            <person name="Chen W.J."/>
            <person name="Zahm M."/>
            <person name="Cabau C."/>
            <person name="Klopp C."/>
            <person name="Thompson A.W."/>
            <person name="Robinson-Rechavi M."/>
            <person name="Braasch I."/>
            <person name="Lecointre G."/>
            <person name="Bobe J."/>
            <person name="Postlethwait J.H."/>
            <person name="Berthelot C."/>
            <person name="Roest Crollius H."/>
            <person name="Guiguen Y."/>
        </authorList>
    </citation>
    <scope>NUCLEOTIDE SEQUENCE</scope>
    <source>
        <strain evidence="2">Concon-B</strain>
    </source>
</reference>
<keyword evidence="3" id="KW-1185">Reference proteome</keyword>
<dbReference type="EMBL" id="JAFJMO010000008">
    <property type="protein sequence ID" value="KAJ8268722.1"/>
    <property type="molecule type" value="Genomic_DNA"/>
</dbReference>
<gene>
    <name evidence="2" type="ORF">COCON_G00113290</name>
</gene>